<dbReference type="InterPro" id="IPR016039">
    <property type="entry name" value="Thiolase-like"/>
</dbReference>
<accession>B4FZU5</accession>
<evidence type="ECO:0000313" key="8">
    <source>
        <dbReference type="EMBL" id="ACF87638.1"/>
    </source>
</evidence>
<dbReference type="InterPro" id="IPR020616">
    <property type="entry name" value="Thiolase_N"/>
</dbReference>
<dbReference type="ExpressionAtlas" id="B4FZU5">
    <property type="expression patterns" value="baseline and differential"/>
</dbReference>
<sequence>MSYMLTQCYSIKIVDPKTGEEKKIVISADDGIRVDTSLAVLSKLKPAFSKDGSTTAGNASQVSDGAGAVLLMRRDVAMKKGLPVLGVFRTFAAVGVDPAVMGIGPAVAIPAAVKAAGLQMDDIDLFEINEAFASQYVYCCRKLKLDPAKVNVNGGAMALGHPLGATGARCVSTLLNEMKRRGKDCRFGVISMCIGSGMGAAAVFERGDGVDELTNARGISTHNWLSKDAM</sequence>
<dbReference type="Pfam" id="PF00108">
    <property type="entry name" value="Thiolase_N"/>
    <property type="match status" value="1"/>
</dbReference>
<keyword evidence="2 5" id="KW-0808">Transferase</keyword>
<dbReference type="InterPro" id="IPR020610">
    <property type="entry name" value="Thiolase_AS"/>
</dbReference>
<proteinExistence type="evidence at transcript level"/>
<protein>
    <recommendedName>
        <fullName evidence="4">acetyl-CoA C-acyltransferase</fullName>
        <ecNumber evidence="4">2.3.1.16</ecNumber>
    </recommendedName>
</protein>
<comment type="similarity">
    <text evidence="1 5">Belongs to the thiolase-like superfamily. Thiolase family.</text>
</comment>
<evidence type="ECO:0000256" key="5">
    <source>
        <dbReference type="RuleBase" id="RU003557"/>
    </source>
</evidence>
<dbReference type="InterPro" id="IPR020617">
    <property type="entry name" value="Thiolase_C"/>
</dbReference>
<dbReference type="Gene3D" id="3.40.47.10">
    <property type="match status" value="1"/>
</dbReference>
<reference evidence="8" key="1">
    <citation type="journal article" date="2009" name="PLoS Genet.">
        <title>Sequencing, mapping, and analysis of 27,455 maize full-length cDNAs.</title>
        <authorList>
            <person name="Soderlund C."/>
            <person name="Descour A."/>
            <person name="Kudrna D."/>
            <person name="Bomhoff M."/>
            <person name="Boyd L."/>
            <person name="Currie J."/>
            <person name="Angelova A."/>
            <person name="Collura K."/>
            <person name="Wissotski M."/>
            <person name="Ashley E."/>
            <person name="Morrow D."/>
            <person name="Fernandes J."/>
            <person name="Walbot V."/>
            <person name="Yu Y."/>
        </authorList>
    </citation>
    <scope>NUCLEOTIDE SEQUENCE</scope>
    <source>
        <strain evidence="8">B73</strain>
    </source>
</reference>
<dbReference type="NCBIfam" id="TIGR01930">
    <property type="entry name" value="AcCoA-C-Actrans"/>
    <property type="match status" value="1"/>
</dbReference>
<evidence type="ECO:0000256" key="3">
    <source>
        <dbReference type="ARBA" id="ARBA00023315"/>
    </source>
</evidence>
<dbReference type="AlphaFoldDB" id="B4FZU5"/>
<dbReference type="EC" id="2.3.1.16" evidence="4"/>
<dbReference type="InterPro" id="IPR002155">
    <property type="entry name" value="Thiolase"/>
</dbReference>
<keyword evidence="3 5" id="KW-0012">Acyltransferase</keyword>
<dbReference type="InterPro" id="IPR020613">
    <property type="entry name" value="Thiolase_CS"/>
</dbReference>
<evidence type="ECO:0000259" key="7">
    <source>
        <dbReference type="Pfam" id="PF02803"/>
    </source>
</evidence>
<evidence type="ECO:0000259" key="6">
    <source>
        <dbReference type="Pfam" id="PF00108"/>
    </source>
</evidence>
<dbReference type="PANTHER" id="PTHR43853">
    <property type="entry name" value="3-KETOACYL-COA THIOLASE, PEROXISOMAL"/>
    <property type="match status" value="1"/>
</dbReference>
<dbReference type="SUPFAM" id="SSF53901">
    <property type="entry name" value="Thiolase-like"/>
    <property type="match status" value="2"/>
</dbReference>
<dbReference type="PROSITE" id="PS00737">
    <property type="entry name" value="THIOLASE_2"/>
    <property type="match status" value="1"/>
</dbReference>
<name>B4FZU5_MAIZE</name>
<dbReference type="InterPro" id="IPR050215">
    <property type="entry name" value="Thiolase-like_sf_Thiolase"/>
</dbReference>
<evidence type="ECO:0000256" key="4">
    <source>
        <dbReference type="ARBA" id="ARBA00024073"/>
    </source>
</evidence>
<feature type="domain" description="Thiolase N-terminal" evidence="6">
    <location>
        <begin position="18"/>
        <end position="75"/>
    </location>
</feature>
<evidence type="ECO:0000256" key="1">
    <source>
        <dbReference type="ARBA" id="ARBA00010982"/>
    </source>
</evidence>
<dbReference type="PANTHER" id="PTHR43853:SF20">
    <property type="entry name" value="THIOLASE 2, PEROXISOMAL, PUTATIVE, EXPRESSED-RELATED"/>
    <property type="match status" value="1"/>
</dbReference>
<feature type="domain" description="Thiolase C-terminal" evidence="7">
    <location>
        <begin position="84"/>
        <end position="206"/>
    </location>
</feature>
<dbReference type="PROSITE" id="PS00099">
    <property type="entry name" value="THIOLASE_3"/>
    <property type="match status" value="1"/>
</dbReference>
<dbReference type="CDD" id="cd00751">
    <property type="entry name" value="thiolase"/>
    <property type="match status" value="1"/>
</dbReference>
<dbReference type="FunFam" id="3.40.47.10:FF:000193">
    <property type="match status" value="1"/>
</dbReference>
<dbReference type="Pfam" id="PF02803">
    <property type="entry name" value="Thiolase_C"/>
    <property type="match status" value="1"/>
</dbReference>
<dbReference type="GO" id="GO:0005737">
    <property type="term" value="C:cytoplasm"/>
    <property type="evidence" value="ECO:0007669"/>
    <property type="project" value="UniProtKB-ARBA"/>
</dbReference>
<dbReference type="GO" id="GO:0003988">
    <property type="term" value="F:acetyl-CoA C-acyltransferase activity"/>
    <property type="evidence" value="ECO:0007669"/>
    <property type="project" value="UniProtKB-EC"/>
</dbReference>
<organism evidence="8">
    <name type="scientific">Zea mays</name>
    <name type="common">Maize</name>
    <dbReference type="NCBI Taxonomy" id="4577"/>
    <lineage>
        <taxon>Eukaryota</taxon>
        <taxon>Viridiplantae</taxon>
        <taxon>Streptophyta</taxon>
        <taxon>Embryophyta</taxon>
        <taxon>Tracheophyta</taxon>
        <taxon>Spermatophyta</taxon>
        <taxon>Magnoliopsida</taxon>
        <taxon>Liliopsida</taxon>
        <taxon>Poales</taxon>
        <taxon>Poaceae</taxon>
        <taxon>PACMAD clade</taxon>
        <taxon>Panicoideae</taxon>
        <taxon>Andropogonodae</taxon>
        <taxon>Andropogoneae</taxon>
        <taxon>Tripsacinae</taxon>
        <taxon>Zea</taxon>
    </lineage>
</organism>
<evidence type="ECO:0000256" key="2">
    <source>
        <dbReference type="ARBA" id="ARBA00022679"/>
    </source>
</evidence>
<dbReference type="EMBL" id="BT042633">
    <property type="protein sequence ID" value="ACF87638.1"/>
    <property type="molecule type" value="mRNA"/>
</dbReference>